<sequence length="310" mass="32980">MEENNTNQSTSNRPTSQDDDPNAVPIIPPTTPTIPAPKSALLLPTNLEADDSEQGSGPFQFAPELFIQTPPAPPPLHQESVVATTSSSTSQTGLTRTTTTTSTTTTTTTADSPQQGHQGSSSNSHQADSDVAVQTSSSWRGMVLGQGPRERIRVGDEVFILDMLGNSIVSTDTIRPAQLLLPPPQQVGGGGGGGGGGPGPRPRLLLLDSPSIYMMVGTLEIEGVGLAYHFVPTCAGGQARAVWRRESLVKVRFRPGERVRYTEDGREWEALVESAEVVADRRRYNLFVPGLGSGRILVTDELLRALDTSA</sequence>
<proteinExistence type="predicted"/>
<feature type="region of interest" description="Disordered" evidence="1">
    <location>
        <begin position="1"/>
        <end position="144"/>
    </location>
</feature>
<dbReference type="EMBL" id="JAPDRN010000032">
    <property type="protein sequence ID" value="KAJ9635650.1"/>
    <property type="molecule type" value="Genomic_DNA"/>
</dbReference>
<keyword evidence="3" id="KW-1185">Reference proteome</keyword>
<protein>
    <submittedName>
        <fullName evidence="2">Uncharacterized protein</fullName>
    </submittedName>
</protein>
<organism evidence="2 3">
    <name type="scientific">Knufia peltigerae</name>
    <dbReference type="NCBI Taxonomy" id="1002370"/>
    <lineage>
        <taxon>Eukaryota</taxon>
        <taxon>Fungi</taxon>
        <taxon>Dikarya</taxon>
        <taxon>Ascomycota</taxon>
        <taxon>Pezizomycotina</taxon>
        <taxon>Eurotiomycetes</taxon>
        <taxon>Chaetothyriomycetidae</taxon>
        <taxon>Chaetothyriales</taxon>
        <taxon>Trichomeriaceae</taxon>
        <taxon>Knufia</taxon>
    </lineage>
</organism>
<feature type="compositionally biased region" description="Low complexity" evidence="1">
    <location>
        <begin position="84"/>
        <end position="126"/>
    </location>
</feature>
<accession>A0AA39CYJ0</accession>
<evidence type="ECO:0000313" key="2">
    <source>
        <dbReference type="EMBL" id="KAJ9635650.1"/>
    </source>
</evidence>
<dbReference type="AlphaFoldDB" id="A0AA39CYJ0"/>
<evidence type="ECO:0000256" key="1">
    <source>
        <dbReference type="SAM" id="MobiDB-lite"/>
    </source>
</evidence>
<comment type="caution">
    <text evidence="2">The sequence shown here is derived from an EMBL/GenBank/DDBJ whole genome shotgun (WGS) entry which is preliminary data.</text>
</comment>
<evidence type="ECO:0000313" key="3">
    <source>
        <dbReference type="Proteomes" id="UP001172681"/>
    </source>
</evidence>
<dbReference type="Proteomes" id="UP001172681">
    <property type="component" value="Unassembled WGS sequence"/>
</dbReference>
<gene>
    <name evidence="2" type="ORF">H2204_005610</name>
</gene>
<feature type="compositionally biased region" description="Polar residues" evidence="1">
    <location>
        <begin position="1"/>
        <end position="15"/>
    </location>
</feature>
<feature type="compositionally biased region" description="Pro residues" evidence="1">
    <location>
        <begin position="26"/>
        <end position="35"/>
    </location>
</feature>
<name>A0AA39CYJ0_9EURO</name>
<reference evidence="2" key="1">
    <citation type="submission" date="2022-10" db="EMBL/GenBank/DDBJ databases">
        <title>Culturing micro-colonial fungi from biological soil crusts in the Mojave desert and describing Neophaeococcomyces mojavensis, and introducing the new genera and species Taxawa tesnikishii.</title>
        <authorList>
            <person name="Kurbessoian T."/>
            <person name="Stajich J.E."/>
        </authorList>
    </citation>
    <scope>NUCLEOTIDE SEQUENCE</scope>
    <source>
        <strain evidence="2">TK_35</strain>
    </source>
</reference>